<dbReference type="RefSeq" id="WP_262436142.1">
    <property type="nucleotide sequence ID" value="NZ_JACRTF010000001.1"/>
</dbReference>
<evidence type="ECO:0000256" key="1">
    <source>
        <dbReference type="SAM" id="SignalP"/>
    </source>
</evidence>
<dbReference type="EMBL" id="JACRTF010000001">
    <property type="protein sequence ID" value="MBC8595070.1"/>
    <property type="molecule type" value="Genomic_DNA"/>
</dbReference>
<comment type="caution">
    <text evidence="2">The sequence shown here is derived from an EMBL/GenBank/DDBJ whole genome shotgun (WGS) entry which is preliminary data.</text>
</comment>
<keyword evidence="1" id="KW-0732">Signal</keyword>
<name>A0A926F6U6_9BACT</name>
<accession>A0A926F6U6</accession>
<organism evidence="2 3">
    <name type="scientific">Jilunia laotingensis</name>
    <dbReference type="NCBI Taxonomy" id="2763675"/>
    <lineage>
        <taxon>Bacteria</taxon>
        <taxon>Pseudomonadati</taxon>
        <taxon>Bacteroidota</taxon>
        <taxon>Bacteroidia</taxon>
        <taxon>Bacteroidales</taxon>
        <taxon>Bacteroidaceae</taxon>
        <taxon>Jilunia</taxon>
    </lineage>
</organism>
<gene>
    <name evidence="2" type="ORF">H8744_17815</name>
</gene>
<dbReference type="AlphaFoldDB" id="A0A926F6U6"/>
<protein>
    <submittedName>
        <fullName evidence="2">Uncharacterized protein</fullName>
    </submittedName>
</protein>
<feature type="chain" id="PRO_5037011672" evidence="1">
    <location>
        <begin position="27"/>
        <end position="528"/>
    </location>
</feature>
<dbReference type="Gene3D" id="2.180.10.10">
    <property type="entry name" value="RHS repeat-associated core"/>
    <property type="match status" value="1"/>
</dbReference>
<evidence type="ECO:0000313" key="2">
    <source>
        <dbReference type="EMBL" id="MBC8595070.1"/>
    </source>
</evidence>
<reference evidence="2" key="1">
    <citation type="submission" date="2020-08" db="EMBL/GenBank/DDBJ databases">
        <title>Genome public.</title>
        <authorList>
            <person name="Liu C."/>
            <person name="Sun Q."/>
        </authorList>
    </citation>
    <scope>NUCLEOTIDE SEQUENCE</scope>
    <source>
        <strain evidence="2">N12</strain>
    </source>
</reference>
<keyword evidence="3" id="KW-1185">Reference proteome</keyword>
<evidence type="ECO:0000313" key="3">
    <source>
        <dbReference type="Proteomes" id="UP000651085"/>
    </source>
</evidence>
<sequence length="528" mass="60756">MNNQTFTSCRFPLLLVLTVMMQPAFSQQKLSDTPQIIAARTAVYQAVRKDTAWVTGAIVDHIYFVKFDKLGRKLVENSLAPDGSAKNKLLYIYGEDGRIKEEITASVTTGGVDNIYQYYYDSQGRLNGKRRLDAERQVLVADTVIRNQAGQVMKKVTGDIRLTFRDGTHQKYKVVTDVIYDEAGRPVEVHEQNTLSVKSTKKPVVRSVEKQDTTGLRLYSEGAFKRFDAPRSKKVDYVYDEYGNWVRRTEYNGVNPEYIVVRTIKYAGEENDRMDLALIGKVKSVRQTSYVAVPKGPGSIDKGEKMGKFFTFHFDRSGRKTRLEHFSETGVLQGITEYEYDVDGNVSKEINRLSGGDVENVMEWKYNQAGQLRNKVLISPKGETLRKGVFRYDFEGNCVSEIWFAQGGEKISEFDYQYDPYGQQTVKQVLFAPEGTSDVDYEPVKRSWNSRGRVEEEWIGLPQNVRHYTYKYNVRGGILSGTEPGKDQPDVKYVYKFFNDEQGNWKKRVKFIDDTPVVYEEREYTYYN</sequence>
<feature type="signal peptide" evidence="1">
    <location>
        <begin position="1"/>
        <end position="26"/>
    </location>
</feature>
<proteinExistence type="predicted"/>
<dbReference type="Proteomes" id="UP000651085">
    <property type="component" value="Unassembled WGS sequence"/>
</dbReference>